<dbReference type="AlphaFoldDB" id="A0AAD0RIG7"/>
<dbReference type="InterPro" id="IPR000182">
    <property type="entry name" value="GNAT_dom"/>
</dbReference>
<proteinExistence type="predicted"/>
<dbReference type="Gene3D" id="3.40.630.30">
    <property type="match status" value="1"/>
</dbReference>
<sequence length="159" mass="17936">MEFETPRLVIRPIRHKDNPQLLALLNLPQVKAYNDYGDNLTEVDLKCMIQMDIERQYEGRGGRFCLVCRSTKAVIGCIGFYHKGGDVEGLYIGYELTPSYWGKGLMSEALCCLFANKSQIAFKLSVILAHVSADNQRSLNLLIRLGFSAIGNNLYKIEL</sequence>
<dbReference type="PANTHER" id="PTHR43792:SF16">
    <property type="entry name" value="N-ACETYLTRANSFERASE DOMAIN-CONTAINING PROTEIN"/>
    <property type="match status" value="1"/>
</dbReference>
<dbReference type="RefSeq" id="WP_088530686.1">
    <property type="nucleotide sequence ID" value="NZ_CP021646.1"/>
</dbReference>
<dbReference type="EMBL" id="CP031761">
    <property type="protein sequence ID" value="AXR02234.1"/>
    <property type="molecule type" value="Genomic_DNA"/>
</dbReference>
<feature type="domain" description="N-acetyltransferase" evidence="1">
    <location>
        <begin position="8"/>
        <end position="159"/>
    </location>
</feature>
<dbReference type="InterPro" id="IPR016181">
    <property type="entry name" value="Acyl_CoA_acyltransferase"/>
</dbReference>
<evidence type="ECO:0000259" key="1">
    <source>
        <dbReference type="PROSITE" id="PS51186"/>
    </source>
</evidence>
<reference evidence="2 3" key="1">
    <citation type="submission" date="2018-08" db="EMBL/GenBank/DDBJ databases">
        <title>Whole Genome Sequences of Two Pseudoalteromonas piscicida Strains, DE1-A and DE2-A, which Exhibit Strong Antibacterial Activity against Vibrio vulnificus.</title>
        <authorList>
            <person name="Richards G.P."/>
            <person name="Needleman D.S."/>
            <person name="Watson M.A."/>
            <person name="Polson S.W."/>
        </authorList>
    </citation>
    <scope>NUCLEOTIDE SEQUENCE [LARGE SCALE GENOMIC DNA]</scope>
    <source>
        <strain evidence="2 3">DE2-A</strain>
    </source>
</reference>
<dbReference type="PROSITE" id="PS51186">
    <property type="entry name" value="GNAT"/>
    <property type="match status" value="1"/>
</dbReference>
<dbReference type="Pfam" id="PF13302">
    <property type="entry name" value="Acetyltransf_3"/>
    <property type="match status" value="1"/>
</dbReference>
<dbReference type="GO" id="GO:0016747">
    <property type="term" value="F:acyltransferase activity, transferring groups other than amino-acyl groups"/>
    <property type="evidence" value="ECO:0007669"/>
    <property type="project" value="InterPro"/>
</dbReference>
<dbReference type="InterPro" id="IPR051531">
    <property type="entry name" value="N-acetyltransferase"/>
</dbReference>
<dbReference type="KEGG" id="ppis:B1L02_08485"/>
<protein>
    <submittedName>
        <fullName evidence="2">N-acetyltransferase</fullName>
    </submittedName>
</protein>
<dbReference type="SUPFAM" id="SSF55729">
    <property type="entry name" value="Acyl-CoA N-acyltransferases (Nat)"/>
    <property type="match status" value="1"/>
</dbReference>
<gene>
    <name evidence="2" type="ORF">D0511_09285</name>
</gene>
<dbReference type="Proteomes" id="UP000258102">
    <property type="component" value="Chromosome 1"/>
</dbReference>
<name>A0AAD0RIG7_PSEO7</name>
<evidence type="ECO:0000313" key="2">
    <source>
        <dbReference type="EMBL" id="AXR02234.1"/>
    </source>
</evidence>
<organism evidence="2 3">
    <name type="scientific">Pseudoalteromonas piscicida</name>
    <dbReference type="NCBI Taxonomy" id="43662"/>
    <lineage>
        <taxon>Bacteria</taxon>
        <taxon>Pseudomonadati</taxon>
        <taxon>Pseudomonadota</taxon>
        <taxon>Gammaproteobacteria</taxon>
        <taxon>Alteromonadales</taxon>
        <taxon>Pseudoalteromonadaceae</taxon>
        <taxon>Pseudoalteromonas</taxon>
    </lineage>
</organism>
<dbReference type="PANTHER" id="PTHR43792">
    <property type="entry name" value="GNAT FAMILY, PUTATIVE (AFU_ORTHOLOGUE AFUA_3G00765)-RELATED-RELATED"/>
    <property type="match status" value="1"/>
</dbReference>
<accession>A0AAD0RIG7</accession>
<evidence type="ECO:0000313" key="3">
    <source>
        <dbReference type="Proteomes" id="UP000258102"/>
    </source>
</evidence>